<accession>D6MM22</accession>
<keyword evidence="8" id="KW-0946">Virion</keyword>
<dbReference type="GO" id="GO:0019013">
    <property type="term" value="C:viral nucleocapsid"/>
    <property type="evidence" value="ECO:0007669"/>
    <property type="project" value="InterPro"/>
</dbReference>
<keyword evidence="6" id="KW-0548">Nucleotidyltransferase</keyword>
<dbReference type="EC" id="2.7.7.48" evidence="3"/>
<keyword evidence="5" id="KW-0808">Transferase</keyword>
<dbReference type="Proteomes" id="UP000201481">
    <property type="component" value="Genome"/>
</dbReference>
<evidence type="ECO:0000256" key="4">
    <source>
        <dbReference type="ARBA" id="ARBA00022484"/>
    </source>
</evidence>
<proteinExistence type="inferred from homology"/>
<comment type="subcellular location">
    <subcellularLocation>
        <location evidence="1">Virion</location>
    </subcellularLocation>
</comment>
<evidence type="ECO:0000256" key="6">
    <source>
        <dbReference type="ARBA" id="ARBA00022695"/>
    </source>
</evidence>
<dbReference type="GeneID" id="9295429"/>
<dbReference type="Gene3D" id="3.90.1850.10">
    <property type="entry name" value="RNA-directed RNA polymerase lambda-3"/>
    <property type="match status" value="1"/>
</dbReference>
<keyword evidence="12" id="KW-1185">Reference proteome</keyword>
<dbReference type="InterPro" id="IPR043502">
    <property type="entry name" value="DNA/RNA_pol_sf"/>
</dbReference>
<comment type="similarity">
    <text evidence="2">Belongs to the reoviridae RNA-directed RNA polymerase family.</text>
</comment>
<dbReference type="RefSeq" id="YP_003717773.1">
    <property type="nucleotide sequence ID" value="NC_014238.1"/>
</dbReference>
<dbReference type="GO" id="GO:0000166">
    <property type="term" value="F:nucleotide binding"/>
    <property type="evidence" value="ECO:0007669"/>
    <property type="project" value="UniProtKB-KW"/>
</dbReference>
<evidence type="ECO:0000256" key="8">
    <source>
        <dbReference type="ARBA" id="ARBA00022844"/>
    </source>
</evidence>
<dbReference type="GO" id="GO:0003968">
    <property type="term" value="F:RNA-directed RNA polymerase activity"/>
    <property type="evidence" value="ECO:0007669"/>
    <property type="project" value="UniProtKB-KW"/>
</dbReference>
<sequence>MGDYVPPVFAAFQRYLSGLEDLDYGVFSNTAMNLQLSDRSELYRWLDKVQFRVNFSIPVTLFNKPSHAMFYYIDGANLVRRRQLNGELDLYVPNCKLFELLEPTERLPNYGRLRKVLNTAAADGHVESRIAVSYYNTVNSQARQIKGPLERFLQCLLIAESCPLGNDPTHVEDNDGVLPIETNLPLYVLREVARRITGNSGDRAPWLFTATEILWFMSPLMTSAIAPLMIDLANLAIMRQICRLPDVVTRAAVTMYLNAADSHSYSQYVLETKGLLMGASLHSMYRTAVSGIVPVVEWSEPRSKYKFSYQGVRNLTSRDYNHSWLCDDDLLQRAAKFGLRDVINDILTCSKKVDKHDFESVKWIRNVMAGTSSIFIVRAPTETVIAEYSQTPVILEPIPEEALTMPIGEVRCLRNVAPSTPKFLYDVWRDAARDVCNRSQTWDALEQVIMRSQYVTARGGSGAALRDVLKNANIELPSFNGVKVKSSTKIVQAAQVAGLSFMQLKDAILAPLSMGLRNQIQRRQRSIMPLNVVQQQVSAIHTLVADHINKHVNLSTTSGSAVIEKVLPMGMYASSPPNQTINIDIKACDASITCQYFLSIICGAIFDGCHNVRVTSPYMGVPPTRLRVIGDDGIASTMPISGMQHMVQSLATLYNRGFAYKVNDPFCPGNTFTHHTLTFPSGSTATSTEHTANNSTMMDGFLRIWLPDHCKEKDVLALAERMSIQRNYVCQGDDGIMIIDSNNIDMIDGDLIKRFCQYLKQYGETFGWNYDIDFNGTTEYLKLYFIYGCRIPNISRHPVINKERATQERSELWPATIDIMMGVFWNGVHDGLHWRQWIRFCWCLAALYSRKINRDALTPRVIQYSPWAFVYLGLPPIRAFGSHPYPISVYLPTGDMGFYALLTVLKPFILAYADARGYNADSEGLFGPIDHVRLFNDLKLYQGYYMAQLPRRPVKTSRTISSNDRARFLTALHGYVFEDPVLRMRVARGRHMWHMSGFEKVKHPPSLEDVPRKWLEGAQEADVATLEEINAMDDVLMNAMRHTYSSFSKLLECYLSVEWDYEYGSEPAIDLRVPICAGYDPENADMYFKMTSLGPMMSSTKKYFSDKLFIGKTVSGLDVEAVDKSLLRLRALGAPRDAIIGQLMMLGYDFGAASTLAGRILLQNVHAVQLAKVVNLAVPDSWMIFDFDRMLHERICVFPKVSRKAFTDIAPHHAWIKGVLRLLGGAVAMSIPGVVPKLYLSEIRGGSRSMSLKLRHWMAKEVL</sequence>
<evidence type="ECO:0000256" key="5">
    <source>
        <dbReference type="ARBA" id="ARBA00022679"/>
    </source>
</evidence>
<protein>
    <recommendedName>
        <fullName evidence="3">RNA-directed RNA polymerase</fullName>
        <ecNumber evidence="3">2.7.7.48</ecNumber>
    </recommendedName>
</protein>
<dbReference type="EMBL" id="GQ258979">
    <property type="protein sequence ID" value="ACU68602.1"/>
    <property type="molecule type" value="Genomic_RNA"/>
</dbReference>
<evidence type="ECO:0000313" key="12">
    <source>
        <dbReference type="Proteomes" id="UP000201481"/>
    </source>
</evidence>
<dbReference type="PROSITE" id="PS50523">
    <property type="entry name" value="RDRP_DSRNA_REO"/>
    <property type="match status" value="1"/>
</dbReference>
<feature type="domain" description="RdRp catalytic" evidence="10">
    <location>
        <begin position="554"/>
        <end position="791"/>
    </location>
</feature>
<keyword evidence="4 11" id="KW-0696">RNA-directed RNA polymerase</keyword>
<evidence type="ECO:0000256" key="3">
    <source>
        <dbReference type="ARBA" id="ARBA00012494"/>
    </source>
</evidence>
<evidence type="ECO:0000256" key="2">
    <source>
        <dbReference type="ARBA" id="ARBA00009581"/>
    </source>
</evidence>
<evidence type="ECO:0000256" key="9">
    <source>
        <dbReference type="ARBA" id="ARBA00022953"/>
    </source>
</evidence>
<keyword evidence="9" id="KW-0693">Viral RNA replication</keyword>
<dbReference type="GO" id="GO:0019079">
    <property type="term" value="P:viral genome replication"/>
    <property type="evidence" value="ECO:0007669"/>
    <property type="project" value="InterPro"/>
</dbReference>
<organism evidence="11 12">
    <name type="scientific">Broome reovirus</name>
    <dbReference type="NCBI Taxonomy" id="667093"/>
    <lineage>
        <taxon>Viruses</taxon>
        <taxon>Riboviria</taxon>
        <taxon>Orthornavirae</taxon>
        <taxon>Duplornaviricota</taxon>
        <taxon>Resentoviricetes</taxon>
        <taxon>Reovirales</taxon>
        <taxon>Spinareoviridae</taxon>
        <taxon>Orthoreovirus</taxon>
        <taxon>Orthoreovirus broomense</taxon>
        <taxon>Broome orthoreovirus</taxon>
    </lineage>
</organism>
<dbReference type="InterPro" id="IPR007097">
    <property type="entry name" value="RNA-dir_pol_reovirus"/>
</dbReference>
<dbReference type="InterPro" id="IPR012915">
    <property type="entry name" value="RdRP_5"/>
</dbReference>
<reference evidence="11 12" key="1">
    <citation type="journal article" date="2010" name="Virology">
        <title>Broome virus, a new fusogenic Orthoreovirus species isolated from an Australian fruit bat.</title>
        <authorList>
            <person name="Thalmann C.M."/>
            <person name="Cummins D.M."/>
            <person name="Yu M."/>
            <person name="Lunt R."/>
            <person name="Pritchard L.I."/>
            <person name="Hansson E."/>
            <person name="Crameri S."/>
            <person name="Hyatt A."/>
            <person name="Wang L.F."/>
        </authorList>
    </citation>
    <scope>NUCLEOTIDE SEQUENCE [LARGE SCALE GENOMIC DNA]</scope>
</reference>
<dbReference type="GO" id="GO:0003723">
    <property type="term" value="F:RNA binding"/>
    <property type="evidence" value="ECO:0007669"/>
    <property type="project" value="InterPro"/>
</dbReference>
<dbReference type="SUPFAM" id="SSF56672">
    <property type="entry name" value="DNA/RNA polymerases"/>
    <property type="match status" value="1"/>
</dbReference>
<dbReference type="Pfam" id="PF07925">
    <property type="entry name" value="RdRP_5"/>
    <property type="match status" value="1"/>
</dbReference>
<name>D6MM22_9REOV</name>
<evidence type="ECO:0000313" key="11">
    <source>
        <dbReference type="EMBL" id="ACU68602.1"/>
    </source>
</evidence>
<keyword evidence="7" id="KW-0547">Nucleotide-binding</keyword>
<evidence type="ECO:0000256" key="7">
    <source>
        <dbReference type="ARBA" id="ARBA00022741"/>
    </source>
</evidence>
<evidence type="ECO:0000259" key="10">
    <source>
        <dbReference type="PROSITE" id="PS50523"/>
    </source>
</evidence>
<evidence type="ECO:0000256" key="1">
    <source>
        <dbReference type="ARBA" id="ARBA00004328"/>
    </source>
</evidence>
<dbReference type="KEGG" id="vg:9295429"/>